<name>A0A6A6X8F9_9PLEO</name>
<accession>A0A6A6X8F9</accession>
<dbReference type="InterPro" id="IPR001810">
    <property type="entry name" value="F-box_dom"/>
</dbReference>
<dbReference type="SMART" id="SM00256">
    <property type="entry name" value="FBOX"/>
    <property type="match status" value="1"/>
</dbReference>
<proteinExistence type="predicted"/>
<dbReference type="Gene3D" id="1.20.1280.50">
    <property type="match status" value="1"/>
</dbReference>
<dbReference type="AlphaFoldDB" id="A0A6A6X8F9"/>
<sequence length="484" mass="54662">METLDVIPDIVQAFRQCQTNRSRAEALEALTAELTPAEWRALSAKLNGRDFRFDIVGALPVELVASIFAHVDVGALFRLQCVSKCWRSLLCSPDVLYEILQAWDGTTTYRRGDYALCQRKARDIHRFRIGVYEDYTTFEGRTPGFRFDNLVDALVKDTFIWLENGSRTLNVYDLRNRTGIKKRQLYGDGHERILIVALSEELIAFATSFNTCHVMKLDGSHRTKFKLAPGMFQQLACRSRTVVCGGFVNDSAVIYLWDFDTQKGTSCVDPRTLAILPDPHTQTITVFASDRCHKGVNLLKCKHTESACSIDYSRFSFNGERIQDGTLCLSGLSGLSLRGFRPAGYQGQFALLALKPAPQIFDLVTISFQFDEQLHEFTNPNCPKLSSCMWVKENISWWNDTFFQAQFMDRDIDALGGIYLAHIGTSGAYNVTPQIEYRVPRHGGLVTSLFVNDKFAVLMSSKEIAEGTCHVLSYEEPIFHSKDP</sequence>
<evidence type="ECO:0000313" key="3">
    <source>
        <dbReference type="Proteomes" id="UP000799757"/>
    </source>
</evidence>
<gene>
    <name evidence="2" type="ORF">K505DRAFT_307429</name>
</gene>
<evidence type="ECO:0000313" key="2">
    <source>
        <dbReference type="EMBL" id="KAF2792598.1"/>
    </source>
</evidence>
<dbReference type="InterPro" id="IPR036047">
    <property type="entry name" value="F-box-like_dom_sf"/>
</dbReference>
<dbReference type="Proteomes" id="UP000799757">
    <property type="component" value="Unassembled WGS sequence"/>
</dbReference>
<reference evidence="2" key="1">
    <citation type="journal article" date="2020" name="Stud. Mycol.">
        <title>101 Dothideomycetes genomes: a test case for predicting lifestyles and emergence of pathogens.</title>
        <authorList>
            <person name="Haridas S."/>
            <person name="Albert R."/>
            <person name="Binder M."/>
            <person name="Bloem J."/>
            <person name="Labutti K."/>
            <person name="Salamov A."/>
            <person name="Andreopoulos B."/>
            <person name="Baker S."/>
            <person name="Barry K."/>
            <person name="Bills G."/>
            <person name="Bluhm B."/>
            <person name="Cannon C."/>
            <person name="Castanera R."/>
            <person name="Culley D."/>
            <person name="Daum C."/>
            <person name="Ezra D."/>
            <person name="Gonzalez J."/>
            <person name="Henrissat B."/>
            <person name="Kuo A."/>
            <person name="Liang C."/>
            <person name="Lipzen A."/>
            <person name="Lutzoni F."/>
            <person name="Magnuson J."/>
            <person name="Mondo S."/>
            <person name="Nolan M."/>
            <person name="Ohm R."/>
            <person name="Pangilinan J."/>
            <person name="Park H.-J."/>
            <person name="Ramirez L."/>
            <person name="Alfaro M."/>
            <person name="Sun H."/>
            <person name="Tritt A."/>
            <person name="Yoshinaga Y."/>
            <person name="Zwiers L.-H."/>
            <person name="Turgeon B."/>
            <person name="Goodwin S."/>
            <person name="Spatafora J."/>
            <person name="Crous P."/>
            <person name="Grigoriev I."/>
        </authorList>
    </citation>
    <scope>NUCLEOTIDE SEQUENCE</scope>
    <source>
        <strain evidence="2">CBS 109.77</strain>
    </source>
</reference>
<dbReference type="EMBL" id="MU001963">
    <property type="protein sequence ID" value="KAF2792598.1"/>
    <property type="molecule type" value="Genomic_DNA"/>
</dbReference>
<keyword evidence="3" id="KW-1185">Reference proteome</keyword>
<dbReference type="SUPFAM" id="SSF50978">
    <property type="entry name" value="WD40 repeat-like"/>
    <property type="match status" value="1"/>
</dbReference>
<evidence type="ECO:0000259" key="1">
    <source>
        <dbReference type="PROSITE" id="PS50181"/>
    </source>
</evidence>
<feature type="domain" description="F-box" evidence="1">
    <location>
        <begin position="53"/>
        <end position="100"/>
    </location>
</feature>
<dbReference type="InterPro" id="IPR036322">
    <property type="entry name" value="WD40_repeat_dom_sf"/>
</dbReference>
<dbReference type="PROSITE" id="PS50181">
    <property type="entry name" value="FBOX"/>
    <property type="match status" value="1"/>
</dbReference>
<dbReference type="SUPFAM" id="SSF81383">
    <property type="entry name" value="F-box domain"/>
    <property type="match status" value="1"/>
</dbReference>
<dbReference type="Pfam" id="PF00646">
    <property type="entry name" value="F-box"/>
    <property type="match status" value="1"/>
</dbReference>
<protein>
    <recommendedName>
        <fullName evidence="1">F-box domain-containing protein</fullName>
    </recommendedName>
</protein>
<organism evidence="2 3">
    <name type="scientific">Melanomma pulvis-pyrius CBS 109.77</name>
    <dbReference type="NCBI Taxonomy" id="1314802"/>
    <lineage>
        <taxon>Eukaryota</taxon>
        <taxon>Fungi</taxon>
        <taxon>Dikarya</taxon>
        <taxon>Ascomycota</taxon>
        <taxon>Pezizomycotina</taxon>
        <taxon>Dothideomycetes</taxon>
        <taxon>Pleosporomycetidae</taxon>
        <taxon>Pleosporales</taxon>
        <taxon>Melanommataceae</taxon>
        <taxon>Melanomma</taxon>
    </lineage>
</organism>
<dbReference type="OrthoDB" id="5295250at2759"/>